<evidence type="ECO:0008006" key="4">
    <source>
        <dbReference type="Google" id="ProtNLM"/>
    </source>
</evidence>
<feature type="transmembrane region" description="Helical" evidence="1">
    <location>
        <begin position="28"/>
        <end position="51"/>
    </location>
</feature>
<keyword evidence="3" id="KW-1185">Reference proteome</keyword>
<keyword evidence="1" id="KW-0812">Transmembrane</keyword>
<dbReference type="AlphaFoldDB" id="A0A0U3TKE2"/>
<evidence type="ECO:0000313" key="3">
    <source>
        <dbReference type="Proteomes" id="UP000067689"/>
    </source>
</evidence>
<reference evidence="2 3" key="1">
    <citation type="journal article" date="1991" name="Int. J. Syst. Bacteriol.">
        <title>Description of the erythromycin-producing bacterium Arthrobacter sp. strain NRRL B-3381 as Aeromicrobium erythreum gen. nov., sp. nov.</title>
        <authorList>
            <person name="Miller E.S."/>
            <person name="Woese C.R."/>
            <person name="Brenner S."/>
        </authorList>
    </citation>
    <scope>NUCLEOTIDE SEQUENCE [LARGE SCALE GENOMIC DNA]</scope>
    <source>
        <strain evidence="2 3">AR18</strain>
    </source>
</reference>
<name>A0A0U3TKE2_9ACTN</name>
<dbReference type="PATRIC" id="fig|2041.4.peg.3205"/>
<proteinExistence type="predicted"/>
<accession>A0A0U3TKE2</accession>
<dbReference type="STRING" id="2041.AERYTH_15345"/>
<gene>
    <name evidence="2" type="ORF">AERYTH_15345</name>
</gene>
<feature type="transmembrane region" description="Helical" evidence="1">
    <location>
        <begin position="172"/>
        <end position="193"/>
    </location>
</feature>
<keyword evidence="1" id="KW-0472">Membrane</keyword>
<evidence type="ECO:0000256" key="1">
    <source>
        <dbReference type="SAM" id="Phobius"/>
    </source>
</evidence>
<dbReference type="KEGG" id="aer:AERYTH_15345"/>
<dbReference type="RefSeq" id="WP_067860477.1">
    <property type="nucleotide sequence ID" value="NZ_CP011502.1"/>
</dbReference>
<dbReference type="EMBL" id="CP011502">
    <property type="protein sequence ID" value="ALX05975.1"/>
    <property type="molecule type" value="Genomic_DNA"/>
</dbReference>
<dbReference type="Proteomes" id="UP000067689">
    <property type="component" value="Chromosome"/>
</dbReference>
<sequence>MSDPGRVEIAPAPWDPADLRSVLRRESLAMVLLLAFLLVVFRPALGGGWFVPSLIVLVHTVTTVVEYQAVRTERLVIGLDRVEYWIGFHRRRTVDLRSDVWVVLTRRTPENPRPSELVISDGRQGFHLSDPRWRTRFPAIVDAIGRPAQQAPRRRALRLVPEAYPWFERPSWTARLTQTVLVLFMLAVIAGAII</sequence>
<protein>
    <recommendedName>
        <fullName evidence="4">DUF304 domain-containing protein</fullName>
    </recommendedName>
</protein>
<organism evidence="2 3">
    <name type="scientific">Aeromicrobium erythreum</name>
    <dbReference type="NCBI Taxonomy" id="2041"/>
    <lineage>
        <taxon>Bacteria</taxon>
        <taxon>Bacillati</taxon>
        <taxon>Actinomycetota</taxon>
        <taxon>Actinomycetes</taxon>
        <taxon>Propionibacteriales</taxon>
        <taxon>Nocardioidaceae</taxon>
        <taxon>Aeromicrobium</taxon>
    </lineage>
</organism>
<keyword evidence="1" id="KW-1133">Transmembrane helix</keyword>
<evidence type="ECO:0000313" key="2">
    <source>
        <dbReference type="EMBL" id="ALX05975.1"/>
    </source>
</evidence>